<feature type="chain" id="PRO_5046498777" evidence="1">
    <location>
        <begin position="28"/>
        <end position="687"/>
    </location>
</feature>
<name>A0ABP9RX59_9GAMM</name>
<dbReference type="InterPro" id="IPR022562">
    <property type="entry name" value="DUF3466"/>
</dbReference>
<organism evidence="2 3">
    <name type="scientific">Ferrimonas gelatinilytica</name>
    <dbReference type="NCBI Taxonomy" id="1255257"/>
    <lineage>
        <taxon>Bacteria</taxon>
        <taxon>Pseudomonadati</taxon>
        <taxon>Pseudomonadota</taxon>
        <taxon>Gammaproteobacteria</taxon>
        <taxon>Alteromonadales</taxon>
        <taxon>Ferrimonadaceae</taxon>
        <taxon>Ferrimonas</taxon>
    </lineage>
</organism>
<sequence length="687" mass="74947">MSQMPYRAQSVAAAVAAALSLSVSVSAEEGALPTYEITNLDELFSVKGTLQYTRNGYGAAISNGVAIGIAKGVNDGSTADDENLIDDVVDAILPENGITANSIRRPFIGNNFLFEHDSVDGTPIYVPLLENTPPVLNPDGDDEATPHTDAFYFGAGAEAFGLRIGSVTALQEQVANPNYNPTPEQEEDVEEGVRYDDDEFFFVREWENRAFVQRSGDPTDFVTLAPPVTSFVGEKPEATDEEWPSVTIGGISVAAALNDNGTVVGYASTELSSGSEERLQACYDAKYPEEAPEEGALEPFPLEVCIQSAQNSGNLAYQTRAYRWDLNYGDFSVLSEQALPMHFALEEDDTAIYTTQALGVNNAGWTVGRGQAATNPEAAPEDVKLINSSLWALAWNGTEKPTLIGPTREDSERIIESIAYDVNDNGIAVGAVRRYLSGYARVKFGWVDLNETPADGEQFTFTQPLDFFDYESDLSSRARSINNHNLVVGNIEIDRVRNLPRRLRAFIYDQNRDQFANLNAQLTCRARGLEVVGEGEDGSPIYQKATITDENNFSVPVTYEADIVLVDANYIDDDGNIVATALVDLPKVKTERIEVEDEEGNFVGYRTVIVTDEDGKPVVDTNANGEPTTNQVPRSVILRPLAVDDPPCEVPLDDGLNIPPNERQGAGVGFAWLLGLLPLAWLRRRRG</sequence>
<keyword evidence="3" id="KW-1185">Reference proteome</keyword>
<evidence type="ECO:0000256" key="1">
    <source>
        <dbReference type="SAM" id="SignalP"/>
    </source>
</evidence>
<reference evidence="3" key="1">
    <citation type="journal article" date="2019" name="Int. J. Syst. Evol. Microbiol.">
        <title>The Global Catalogue of Microorganisms (GCM) 10K type strain sequencing project: providing services to taxonomists for standard genome sequencing and annotation.</title>
        <authorList>
            <consortium name="The Broad Institute Genomics Platform"/>
            <consortium name="The Broad Institute Genome Sequencing Center for Infectious Disease"/>
            <person name="Wu L."/>
            <person name="Ma J."/>
        </authorList>
    </citation>
    <scope>NUCLEOTIDE SEQUENCE [LARGE SCALE GENOMIC DNA]</scope>
    <source>
        <strain evidence="3">JCM 18720</strain>
    </source>
</reference>
<keyword evidence="1" id="KW-0732">Signal</keyword>
<feature type="signal peptide" evidence="1">
    <location>
        <begin position="1"/>
        <end position="27"/>
    </location>
</feature>
<proteinExistence type="predicted"/>
<gene>
    <name evidence="2" type="ORF">GCM10025772_06590</name>
</gene>
<accession>A0ABP9RX59</accession>
<dbReference type="Proteomes" id="UP001501600">
    <property type="component" value="Unassembled WGS sequence"/>
</dbReference>
<dbReference type="RefSeq" id="WP_345315616.1">
    <property type="nucleotide sequence ID" value="NZ_BAABLF010000005.1"/>
</dbReference>
<evidence type="ECO:0000313" key="3">
    <source>
        <dbReference type="Proteomes" id="UP001501600"/>
    </source>
</evidence>
<dbReference type="Pfam" id="PF11949">
    <property type="entry name" value="DUF3466"/>
    <property type="match status" value="1"/>
</dbReference>
<dbReference type="EMBL" id="BAABLF010000005">
    <property type="protein sequence ID" value="GAA5187894.1"/>
    <property type="molecule type" value="Genomic_DNA"/>
</dbReference>
<comment type="caution">
    <text evidence="2">The sequence shown here is derived from an EMBL/GenBank/DDBJ whole genome shotgun (WGS) entry which is preliminary data.</text>
</comment>
<evidence type="ECO:0000313" key="2">
    <source>
        <dbReference type="EMBL" id="GAA5187894.1"/>
    </source>
</evidence>
<protein>
    <submittedName>
        <fullName evidence="2">DUF3466 family protein</fullName>
    </submittedName>
</protein>